<dbReference type="GO" id="GO:0000400">
    <property type="term" value="F:four-way junction DNA binding"/>
    <property type="evidence" value="ECO:0007669"/>
    <property type="project" value="TreeGrafter"/>
</dbReference>
<feature type="region of interest" description="Disordered" evidence="15">
    <location>
        <begin position="1072"/>
        <end position="1238"/>
    </location>
</feature>
<dbReference type="Pfam" id="PF04851">
    <property type="entry name" value="ResIII"/>
    <property type="match status" value="1"/>
</dbReference>
<feature type="compositionally biased region" description="Basic and acidic residues" evidence="15">
    <location>
        <begin position="274"/>
        <end position="284"/>
    </location>
</feature>
<feature type="compositionally biased region" description="Basic and acidic residues" evidence="15">
    <location>
        <begin position="1229"/>
        <end position="1238"/>
    </location>
</feature>
<keyword evidence="7 18" id="KW-0378">Hydrolase</keyword>
<dbReference type="SMART" id="SM00487">
    <property type="entry name" value="DEXDc"/>
    <property type="match status" value="1"/>
</dbReference>
<evidence type="ECO:0000256" key="15">
    <source>
        <dbReference type="SAM" id="MobiDB-lite"/>
    </source>
</evidence>
<dbReference type="PROSITE" id="PS51194">
    <property type="entry name" value="HELICASE_CTER"/>
    <property type="match status" value="1"/>
</dbReference>
<dbReference type="InterPro" id="IPR039686">
    <property type="entry name" value="FANCM/Mph1-like_ID"/>
</dbReference>
<evidence type="ECO:0000256" key="4">
    <source>
        <dbReference type="ARBA" id="ARBA00011390"/>
    </source>
</evidence>
<evidence type="ECO:0000256" key="5">
    <source>
        <dbReference type="ARBA" id="ARBA00022741"/>
    </source>
</evidence>
<keyword evidence="19" id="KW-1185">Reference proteome</keyword>
<feature type="domain" description="Helicase ATP-binding" evidence="16">
    <location>
        <begin position="359"/>
        <end position="527"/>
    </location>
</feature>
<dbReference type="GO" id="GO:0016787">
    <property type="term" value="F:hydrolase activity"/>
    <property type="evidence" value="ECO:0007669"/>
    <property type="project" value="UniProtKB-KW"/>
</dbReference>
<dbReference type="EC" id="3.6.4.12" evidence="14"/>
<feature type="compositionally biased region" description="Acidic residues" evidence="15">
    <location>
        <begin position="68"/>
        <end position="77"/>
    </location>
</feature>
<evidence type="ECO:0000256" key="6">
    <source>
        <dbReference type="ARBA" id="ARBA00022763"/>
    </source>
</evidence>
<feature type="compositionally biased region" description="Acidic residues" evidence="15">
    <location>
        <begin position="1110"/>
        <end position="1123"/>
    </location>
</feature>
<feature type="region of interest" description="Disordered" evidence="15">
    <location>
        <begin position="259"/>
        <end position="284"/>
    </location>
</feature>
<keyword evidence="12" id="KW-0539">Nucleus</keyword>
<evidence type="ECO:0000256" key="7">
    <source>
        <dbReference type="ARBA" id="ARBA00022801"/>
    </source>
</evidence>
<dbReference type="InterPro" id="IPR027417">
    <property type="entry name" value="P-loop_NTPase"/>
</dbReference>
<keyword evidence="6" id="KW-0227">DNA damage</keyword>
<evidence type="ECO:0000256" key="12">
    <source>
        <dbReference type="ARBA" id="ARBA00023242"/>
    </source>
</evidence>
<dbReference type="CDD" id="cd18801">
    <property type="entry name" value="SF2_C_FANCM_Hef"/>
    <property type="match status" value="1"/>
</dbReference>
<dbReference type="GO" id="GO:0005634">
    <property type="term" value="C:nucleus"/>
    <property type="evidence" value="ECO:0007669"/>
    <property type="project" value="UniProtKB-SubCell"/>
</dbReference>
<comment type="function">
    <text evidence="1 14">ATP-dependent DNA helicase involved in DNA damage repair by homologous recombination and in genome maintenance. Capable of unwinding D-loops. Plays a role in limiting crossover recombinants during mitotic DNA double-strand break (DSB) repair. Component of a FANCM-MHF complex which promotes gene conversion at blocked replication forks, probably by reversal of the stalled fork.</text>
</comment>
<dbReference type="GO" id="GO:0045003">
    <property type="term" value="P:double-strand break repair via synthesis-dependent strand annealing"/>
    <property type="evidence" value="ECO:0007669"/>
    <property type="project" value="TreeGrafter"/>
</dbReference>
<feature type="domain" description="Helicase C-terminal" evidence="17">
    <location>
        <begin position="700"/>
        <end position="868"/>
    </location>
</feature>
<comment type="similarity">
    <text evidence="3 14">Belongs to the DEAD box helicase family. DEAH subfamily. FANCM sub-subfamily.</text>
</comment>
<evidence type="ECO:0000256" key="10">
    <source>
        <dbReference type="ARBA" id="ARBA00023125"/>
    </source>
</evidence>
<name>A0A6A5WJT0_9PLEO</name>
<feature type="compositionally biased region" description="Basic and acidic residues" evidence="15">
    <location>
        <begin position="49"/>
        <end position="59"/>
    </location>
</feature>
<dbReference type="GO" id="GO:0043138">
    <property type="term" value="F:3'-5' DNA helicase activity"/>
    <property type="evidence" value="ECO:0007669"/>
    <property type="project" value="InterPro"/>
</dbReference>
<comment type="catalytic activity">
    <reaction evidence="13 14">
        <text>ATP + H2O = ADP + phosphate + H(+)</text>
        <dbReference type="Rhea" id="RHEA:13065"/>
        <dbReference type="ChEBI" id="CHEBI:15377"/>
        <dbReference type="ChEBI" id="CHEBI:15378"/>
        <dbReference type="ChEBI" id="CHEBI:30616"/>
        <dbReference type="ChEBI" id="CHEBI:43474"/>
        <dbReference type="ChEBI" id="CHEBI:456216"/>
        <dbReference type="EC" id="3.6.4.12"/>
    </reaction>
</comment>
<dbReference type="FunFam" id="3.40.50.300:FF:000861">
    <property type="entry name" value="Fanconi anemia, complementation group M"/>
    <property type="match status" value="1"/>
</dbReference>
<evidence type="ECO:0000256" key="8">
    <source>
        <dbReference type="ARBA" id="ARBA00022806"/>
    </source>
</evidence>
<dbReference type="FunFam" id="3.40.50.300:FF:001992">
    <property type="entry name" value="ATP-dependent RNA helicase, putative"/>
    <property type="match status" value="1"/>
</dbReference>
<evidence type="ECO:0000256" key="9">
    <source>
        <dbReference type="ARBA" id="ARBA00022840"/>
    </source>
</evidence>
<comment type="subcellular location">
    <subcellularLocation>
        <location evidence="2 14">Nucleus</location>
    </subcellularLocation>
</comment>
<evidence type="ECO:0000256" key="1">
    <source>
        <dbReference type="ARBA" id="ARBA00003813"/>
    </source>
</evidence>
<comment type="subunit">
    <text evidence="4 14">Interacts with the MHF histone-fold complex to form the FANCM-MHF complex.</text>
</comment>
<dbReference type="Gene3D" id="1.20.1320.20">
    <property type="entry name" value="hef helicase domain"/>
    <property type="match status" value="1"/>
</dbReference>
<gene>
    <name evidence="18" type="ORF">P154DRAFT_521913</name>
</gene>
<evidence type="ECO:0000259" key="16">
    <source>
        <dbReference type="PROSITE" id="PS51192"/>
    </source>
</evidence>
<dbReference type="GO" id="GO:0005524">
    <property type="term" value="F:ATP binding"/>
    <property type="evidence" value="ECO:0007669"/>
    <property type="project" value="UniProtKB-UniRule"/>
</dbReference>
<keyword evidence="5" id="KW-0547">Nucleotide-binding</keyword>
<evidence type="ECO:0000256" key="3">
    <source>
        <dbReference type="ARBA" id="ARBA00009889"/>
    </source>
</evidence>
<dbReference type="OrthoDB" id="164902at2759"/>
<feature type="compositionally biased region" description="Basic residues" evidence="15">
    <location>
        <begin position="904"/>
        <end position="914"/>
    </location>
</feature>
<feature type="region of interest" description="Disordered" evidence="15">
    <location>
        <begin position="930"/>
        <end position="954"/>
    </location>
</feature>
<dbReference type="CDD" id="cd12091">
    <property type="entry name" value="FANCM_ID"/>
    <property type="match status" value="1"/>
</dbReference>
<dbReference type="SUPFAM" id="SSF52540">
    <property type="entry name" value="P-loop containing nucleoside triphosphate hydrolases"/>
    <property type="match status" value="1"/>
</dbReference>
<evidence type="ECO:0000259" key="17">
    <source>
        <dbReference type="PROSITE" id="PS51194"/>
    </source>
</evidence>
<dbReference type="Gene3D" id="3.40.50.300">
    <property type="entry name" value="P-loop containing nucleotide triphosphate hydrolases"/>
    <property type="match status" value="2"/>
</dbReference>
<keyword evidence="9" id="KW-0067">ATP-binding</keyword>
<feature type="compositionally biased region" description="Basic and acidic residues" evidence="15">
    <location>
        <begin position="931"/>
        <end position="948"/>
    </location>
</feature>
<keyword evidence="10" id="KW-0238">DNA-binding</keyword>
<dbReference type="InterPro" id="IPR014001">
    <property type="entry name" value="Helicase_ATP-bd"/>
</dbReference>
<dbReference type="GO" id="GO:0036297">
    <property type="term" value="P:interstrand cross-link repair"/>
    <property type="evidence" value="ECO:0007669"/>
    <property type="project" value="TreeGrafter"/>
</dbReference>
<feature type="compositionally biased region" description="Low complexity" evidence="15">
    <location>
        <begin position="259"/>
        <end position="272"/>
    </location>
</feature>
<feature type="region of interest" description="Disordered" evidence="15">
    <location>
        <begin position="896"/>
        <end position="915"/>
    </location>
</feature>
<organism evidence="18 19">
    <name type="scientific">Amniculicola lignicola CBS 123094</name>
    <dbReference type="NCBI Taxonomy" id="1392246"/>
    <lineage>
        <taxon>Eukaryota</taxon>
        <taxon>Fungi</taxon>
        <taxon>Dikarya</taxon>
        <taxon>Ascomycota</taxon>
        <taxon>Pezizomycotina</taxon>
        <taxon>Dothideomycetes</taxon>
        <taxon>Pleosporomycetidae</taxon>
        <taxon>Pleosporales</taxon>
        <taxon>Amniculicolaceae</taxon>
        <taxon>Amniculicola</taxon>
    </lineage>
</organism>
<reference evidence="18" key="1">
    <citation type="journal article" date="2020" name="Stud. Mycol.">
        <title>101 Dothideomycetes genomes: a test case for predicting lifestyles and emergence of pathogens.</title>
        <authorList>
            <person name="Haridas S."/>
            <person name="Albert R."/>
            <person name="Binder M."/>
            <person name="Bloem J."/>
            <person name="Labutti K."/>
            <person name="Salamov A."/>
            <person name="Andreopoulos B."/>
            <person name="Baker S."/>
            <person name="Barry K."/>
            <person name="Bills G."/>
            <person name="Bluhm B."/>
            <person name="Cannon C."/>
            <person name="Castanera R."/>
            <person name="Culley D."/>
            <person name="Daum C."/>
            <person name="Ezra D."/>
            <person name="Gonzalez J."/>
            <person name="Henrissat B."/>
            <person name="Kuo A."/>
            <person name="Liang C."/>
            <person name="Lipzen A."/>
            <person name="Lutzoni F."/>
            <person name="Magnuson J."/>
            <person name="Mondo S."/>
            <person name="Nolan M."/>
            <person name="Ohm R."/>
            <person name="Pangilinan J."/>
            <person name="Park H.-J."/>
            <person name="Ramirez L."/>
            <person name="Alfaro M."/>
            <person name="Sun H."/>
            <person name="Tritt A."/>
            <person name="Yoshinaga Y."/>
            <person name="Zwiers L.-H."/>
            <person name="Turgeon B."/>
            <person name="Goodwin S."/>
            <person name="Spatafora J."/>
            <person name="Crous P."/>
            <person name="Grigoriev I."/>
        </authorList>
    </citation>
    <scope>NUCLEOTIDE SEQUENCE</scope>
    <source>
        <strain evidence="18">CBS 123094</strain>
    </source>
</reference>
<dbReference type="Pfam" id="PF00271">
    <property type="entry name" value="Helicase_C"/>
    <property type="match status" value="1"/>
</dbReference>
<feature type="compositionally biased region" description="Basic residues" evidence="15">
    <location>
        <begin position="1178"/>
        <end position="1190"/>
    </location>
</feature>
<evidence type="ECO:0000256" key="14">
    <source>
        <dbReference type="RuleBase" id="RU367027"/>
    </source>
</evidence>
<proteinExistence type="inferred from homology"/>
<feature type="region of interest" description="Disordered" evidence="15">
    <location>
        <begin position="209"/>
        <end position="244"/>
    </location>
</feature>
<accession>A0A6A5WJT0</accession>
<feature type="compositionally biased region" description="Polar residues" evidence="15">
    <location>
        <begin position="21"/>
        <end position="32"/>
    </location>
</feature>
<dbReference type="PROSITE" id="PS51192">
    <property type="entry name" value="HELICASE_ATP_BIND_1"/>
    <property type="match status" value="1"/>
</dbReference>
<evidence type="ECO:0000256" key="2">
    <source>
        <dbReference type="ARBA" id="ARBA00004123"/>
    </source>
</evidence>
<dbReference type="CDD" id="cd18033">
    <property type="entry name" value="DEXDc_FANCM"/>
    <property type="match status" value="1"/>
</dbReference>
<dbReference type="Proteomes" id="UP000799779">
    <property type="component" value="Unassembled WGS sequence"/>
</dbReference>
<protein>
    <recommendedName>
        <fullName evidence="14">ATP-dependent DNA helicase</fullName>
        <ecNumber evidence="14">3.6.4.12</ecNumber>
    </recommendedName>
</protein>
<feature type="compositionally biased region" description="Acidic residues" evidence="15">
    <location>
        <begin position="1"/>
        <end position="14"/>
    </location>
</feature>
<dbReference type="PANTHER" id="PTHR14025">
    <property type="entry name" value="FANCONI ANEMIA GROUP M FANCM FAMILY MEMBER"/>
    <property type="match status" value="1"/>
</dbReference>
<evidence type="ECO:0000313" key="18">
    <source>
        <dbReference type="EMBL" id="KAF2001194.1"/>
    </source>
</evidence>
<dbReference type="SMART" id="SM00490">
    <property type="entry name" value="HELICc"/>
    <property type="match status" value="1"/>
</dbReference>
<feature type="region of interest" description="Disordered" evidence="15">
    <location>
        <begin position="1283"/>
        <end position="1363"/>
    </location>
</feature>
<dbReference type="InterPro" id="IPR044749">
    <property type="entry name" value="FANCM_DEXDc"/>
</dbReference>
<sequence>MSDSDEFGDLDDTAFLDAATQFEQTETNNSPFLESGRPLKRRKIVQPNERTRPIPDKTARRPGPFDDSSGDESEDEYQPTSRRKRKPVSPVDDDSETLSTAAISVSSTTRKRTSRARGSQSGENSEKEASPRRKSLGNNKANRIHIPTVNVELGDVFFTQPPREHSPPWKPRGAIWQKSAVSIGVHRPSGDAGSSKWTGLDAMKTMALPGRQSISSRPISRATMTPEVLDSDDEDEAPPKPLVANEPVEEYDPAQDLADLPSDAFASSSSSPQKQDEVTITSERRTRVVAPQTGLRQTTLFGREGVSGDVPPSQVNKRYNFVATQKPEPPTHHKLDVEAMKTWVYPTNLGTTRDYQFNIVARGLFHNLLVALPTGLGKTFIAATIMLNWFRWTVDAQIVFVAPTKPLVTQQVEACFTIVGIPRSETTLLTGNVAPGIRAEEWAKKRVFFMTPQTLINDLKTGIADPKKIVLLVVDEAHRATGGYAYVEVVSFLKRFNQSFRVLALTATPGADVEAVQKVIDGLKISRIEIRTENSLDIRNYVHSRKVEKHVFDNSDEMEMCMELYKQALQKTVNKVASLNAFWSKDPLDLTAYGCVQASRSWQGGAGQGAPPWQKFMVMNIFQILGSLAFAMDLLKYHGIGPFYMKLKEFRDNGEKSKSTNKKEICEHESFQKLMIRLQTWVHNDDFIGHPKLEYLQEVILEHFVNAGEGRNSDAAPPSQTRIMVFAHFRDSAEDIVRVLKRHQPMIRPRVFVGQSQAKNSEGMGQKEQQTVIDDFKMGKYNTLVATSIGEEGLDIGEVDLIICYDSKASPIRMLQRMGRTGRKRQGKIVLLQMKGKEEKDAEKAKDSYERMQELIADGSKFAFHDEESHRIVPKEIQPVVDKRVVEIPIENSQADFLPEPTKKGRRAPKRPPKKFYMPDGVITGFVTAGRMDEEVQPKRRGKKKEEPTYPSDEPIIFPPLESVLLNGAETKDLEQRYQTVYDEDDALLIAPPELDRNPACQRVFSRTHLVRGHGRITKAVVNLCQRMHGIDNARVDEIMNNVYYGDYEPEKGKTALVCNDYDDEQSVTLDADFWEDDDPAPPKVPTRAKPGPKPKAKPPPKAAATPDPDPWEEDDDDDDDDNTAPQPAPTKPKPGPKPKAKATKEPTAPKAKTTPKAAAPRTRPKNDAPPTTPAPRPKPKVPTKLKKSSFRASALAEEGEESSPPPTDPRMHIASQADSLGSDDTERDPETQDKHAYLLDSDLMSFIVEDDEDVNMPESSLPSLNLDLAGLGKGTQAVVKAAMPKKGGKRDKIFTSDTSDDDKVVSSDSDEDVPVRKTGGKKGRGKEVLPPVAESATEDDEPVIQPRQRARRAVVEDSEDEE</sequence>
<evidence type="ECO:0000313" key="19">
    <source>
        <dbReference type="Proteomes" id="UP000799779"/>
    </source>
</evidence>
<feature type="compositionally biased region" description="Low complexity" evidence="15">
    <location>
        <begin position="1146"/>
        <end position="1162"/>
    </location>
</feature>
<dbReference type="GO" id="GO:0009378">
    <property type="term" value="F:four-way junction helicase activity"/>
    <property type="evidence" value="ECO:0007669"/>
    <property type="project" value="TreeGrafter"/>
</dbReference>
<dbReference type="InterPro" id="IPR001650">
    <property type="entry name" value="Helicase_C-like"/>
</dbReference>
<evidence type="ECO:0000256" key="11">
    <source>
        <dbReference type="ARBA" id="ARBA00023204"/>
    </source>
</evidence>
<evidence type="ECO:0000256" key="13">
    <source>
        <dbReference type="ARBA" id="ARBA00047995"/>
    </source>
</evidence>
<dbReference type="EMBL" id="ML977584">
    <property type="protein sequence ID" value="KAF2001194.1"/>
    <property type="molecule type" value="Genomic_DNA"/>
</dbReference>
<dbReference type="InterPro" id="IPR006935">
    <property type="entry name" value="Helicase/UvrB_N"/>
</dbReference>
<feature type="region of interest" description="Disordered" evidence="15">
    <location>
        <begin position="1"/>
        <end position="146"/>
    </location>
</feature>
<keyword evidence="11" id="KW-0234">DNA repair</keyword>
<dbReference type="PANTHER" id="PTHR14025:SF20">
    <property type="entry name" value="FANCONI ANEMIA GROUP M PROTEIN"/>
    <property type="match status" value="1"/>
</dbReference>
<keyword evidence="8" id="KW-0347">Helicase</keyword>